<evidence type="ECO:0000313" key="3">
    <source>
        <dbReference type="EMBL" id="KAK3048837.1"/>
    </source>
</evidence>
<comment type="caution">
    <text evidence="3">The sequence shown here is derived from an EMBL/GenBank/DDBJ whole genome shotgun (WGS) entry which is preliminary data.</text>
</comment>
<dbReference type="PANTHER" id="PTHR31811">
    <property type="entry name" value="TRNA A64-2'-O-RIBOSYLPHOSPHATE TRANSFERASE"/>
    <property type="match status" value="1"/>
</dbReference>
<reference evidence="3" key="1">
    <citation type="submission" date="2023-04" db="EMBL/GenBank/DDBJ databases">
        <title>Black Yeasts Isolated from many extreme environments.</title>
        <authorList>
            <person name="Coleine C."/>
            <person name="Stajich J.E."/>
            <person name="Selbmann L."/>
        </authorList>
    </citation>
    <scope>NUCLEOTIDE SEQUENCE</scope>
    <source>
        <strain evidence="3">CCFEE 5312</strain>
    </source>
</reference>
<dbReference type="AlphaFoldDB" id="A0AAJ0GBL0"/>
<dbReference type="InterPro" id="IPR033449">
    <property type="entry name" value="Rit1_N"/>
</dbReference>
<evidence type="ECO:0000259" key="2">
    <source>
        <dbReference type="Pfam" id="PF17184"/>
    </source>
</evidence>
<dbReference type="InterPro" id="IPR033421">
    <property type="entry name" value="Rit1_DUSP-like"/>
</dbReference>
<dbReference type="Proteomes" id="UP001271007">
    <property type="component" value="Unassembled WGS sequence"/>
</dbReference>
<feature type="domain" description="Rit1 N-terminal" evidence="2">
    <location>
        <begin position="29"/>
        <end position="304"/>
    </location>
</feature>
<dbReference type="GO" id="GO:0043399">
    <property type="term" value="F:tRNA adenosine(64)-2'-O-ribosylphosphate transferase activity"/>
    <property type="evidence" value="ECO:0007669"/>
    <property type="project" value="InterPro"/>
</dbReference>
<organism evidence="3 4">
    <name type="scientific">Extremus antarcticus</name>
    <dbReference type="NCBI Taxonomy" id="702011"/>
    <lineage>
        <taxon>Eukaryota</taxon>
        <taxon>Fungi</taxon>
        <taxon>Dikarya</taxon>
        <taxon>Ascomycota</taxon>
        <taxon>Pezizomycotina</taxon>
        <taxon>Dothideomycetes</taxon>
        <taxon>Dothideomycetidae</taxon>
        <taxon>Mycosphaerellales</taxon>
        <taxon>Extremaceae</taxon>
        <taxon>Extremus</taxon>
    </lineage>
</organism>
<dbReference type="InterPro" id="IPR007306">
    <property type="entry name" value="Rit1"/>
</dbReference>
<feature type="domain" description="Rit1 DUSP-like" evidence="1">
    <location>
        <begin position="361"/>
        <end position="469"/>
    </location>
</feature>
<sequence length="471" mass="51700">MPPPLEALSPSSLIFPSASTSISSTLHFLTRSNLTITNRIRSIQHDAEFVAHIASFYQLPLVANERCGSWYIPSSNNPRSLTVGPSGKPSGGKAGSAYFKSTDGHHGQWSFSLRRLNLLVLDVICGSERGGCIIVDSTRRGKSMPDALSKTVPIWVAVLDRLLFPDEVASHPLQTPEDVVSRSEHTQIELRLPTFVSELRSLDLDVDMLRSKLNGEPIEIEWVTPDSIVLSPPEDHANRNLIVLCTASGRTISGRPETFDYVQGAADDSESWARGLTPPLFWAHIEQLSKTSEDELPAMIEGLVRARKASEVVHKPVLIQPTRNIWIGDHAATHTLHDDFDVIVSCSEQPDDVLVEELKDKYIHLPCATGKVGSRELRLALPKLLPLIESLEPDIQVLITCHTGRDLSVGAALALICLCCDNDGRLRPAENPPPSLSKTLIKHRLSWIMVSMPDAAPSRATLQSVNAFLFG</sequence>
<keyword evidence="3" id="KW-0808">Transferase</keyword>
<accession>A0AAJ0GBL0</accession>
<dbReference type="GO" id="GO:0005737">
    <property type="term" value="C:cytoplasm"/>
    <property type="evidence" value="ECO:0007669"/>
    <property type="project" value="TreeGrafter"/>
</dbReference>
<proteinExistence type="predicted"/>
<dbReference type="GO" id="GO:0019988">
    <property type="term" value="P:charged-tRNA amino acid modification"/>
    <property type="evidence" value="ECO:0007669"/>
    <property type="project" value="InterPro"/>
</dbReference>
<evidence type="ECO:0000313" key="4">
    <source>
        <dbReference type="Proteomes" id="UP001271007"/>
    </source>
</evidence>
<gene>
    <name evidence="3" type="primary">RIT1</name>
    <name evidence="3" type="ORF">LTR09_009732</name>
</gene>
<dbReference type="PIRSF" id="PIRSF007747">
    <property type="entry name" value="Ribosyl_Ptfrase"/>
    <property type="match status" value="1"/>
</dbReference>
<dbReference type="Pfam" id="PF04179">
    <property type="entry name" value="Init_tRNA_PT"/>
    <property type="match status" value="1"/>
</dbReference>
<dbReference type="Pfam" id="PF17184">
    <property type="entry name" value="Rit1_C"/>
    <property type="match status" value="1"/>
</dbReference>
<protein>
    <submittedName>
        <fullName evidence="3">tRNA A64-2'-O-ribosylphosphate transferase</fullName>
    </submittedName>
</protein>
<dbReference type="PANTHER" id="PTHR31811:SF0">
    <property type="entry name" value="TRNA A64-2'-O-RIBOSYLPHOSPHATE TRANSFERASE"/>
    <property type="match status" value="1"/>
</dbReference>
<dbReference type="EMBL" id="JAWDJX010000044">
    <property type="protein sequence ID" value="KAK3048837.1"/>
    <property type="molecule type" value="Genomic_DNA"/>
</dbReference>
<keyword evidence="4" id="KW-1185">Reference proteome</keyword>
<name>A0AAJ0GBL0_9PEZI</name>
<evidence type="ECO:0000259" key="1">
    <source>
        <dbReference type="Pfam" id="PF04179"/>
    </source>
</evidence>